<dbReference type="OrthoDB" id="5215637at2759"/>
<reference evidence="4" key="1">
    <citation type="journal article" date="2020" name="Stud. Mycol.">
        <title>101 Dothideomycetes genomes: a test case for predicting lifestyles and emergence of pathogens.</title>
        <authorList>
            <person name="Haridas S."/>
            <person name="Albert R."/>
            <person name="Binder M."/>
            <person name="Bloem J."/>
            <person name="Labutti K."/>
            <person name="Salamov A."/>
            <person name="Andreopoulos B."/>
            <person name="Baker S."/>
            <person name="Barry K."/>
            <person name="Bills G."/>
            <person name="Bluhm B."/>
            <person name="Cannon C."/>
            <person name="Castanera R."/>
            <person name="Culley D."/>
            <person name="Daum C."/>
            <person name="Ezra D."/>
            <person name="Gonzalez J."/>
            <person name="Henrissat B."/>
            <person name="Kuo A."/>
            <person name="Liang C."/>
            <person name="Lipzen A."/>
            <person name="Lutzoni F."/>
            <person name="Magnuson J."/>
            <person name="Mondo S."/>
            <person name="Nolan M."/>
            <person name="Ohm R."/>
            <person name="Pangilinan J."/>
            <person name="Park H.-J."/>
            <person name="Ramirez L."/>
            <person name="Alfaro M."/>
            <person name="Sun H."/>
            <person name="Tritt A."/>
            <person name="Yoshinaga Y."/>
            <person name="Zwiers L.-H."/>
            <person name="Turgeon B."/>
            <person name="Goodwin S."/>
            <person name="Spatafora J."/>
            <person name="Crous P."/>
            <person name="Grigoriev I."/>
        </authorList>
    </citation>
    <scope>NUCLEOTIDE SEQUENCE</scope>
    <source>
        <strain evidence="4">CBS 109.77</strain>
    </source>
</reference>
<evidence type="ECO:0000256" key="3">
    <source>
        <dbReference type="SAM" id="SignalP"/>
    </source>
</evidence>
<name>A0A6A6XVN7_9PLEO</name>
<evidence type="ECO:0000256" key="2">
    <source>
        <dbReference type="SAM" id="Phobius"/>
    </source>
</evidence>
<organism evidence="4 5">
    <name type="scientific">Melanomma pulvis-pyrius CBS 109.77</name>
    <dbReference type="NCBI Taxonomy" id="1314802"/>
    <lineage>
        <taxon>Eukaryota</taxon>
        <taxon>Fungi</taxon>
        <taxon>Dikarya</taxon>
        <taxon>Ascomycota</taxon>
        <taxon>Pezizomycotina</taxon>
        <taxon>Dothideomycetes</taxon>
        <taxon>Pleosporomycetidae</taxon>
        <taxon>Pleosporales</taxon>
        <taxon>Melanommataceae</taxon>
        <taxon>Melanomma</taxon>
    </lineage>
</organism>
<evidence type="ECO:0008006" key="6">
    <source>
        <dbReference type="Google" id="ProtNLM"/>
    </source>
</evidence>
<evidence type="ECO:0000313" key="5">
    <source>
        <dbReference type="Proteomes" id="UP000799757"/>
    </source>
</evidence>
<keyword evidence="3" id="KW-0732">Signal</keyword>
<sequence length="292" mass="30462">MSSLSSLFVSILLLLPTLATAADTKCYNLNGTTLDSSFEPCIPSSGSKHSGCCATNRSSGSPDICLDSGLCMATNDKFVGTIWQNGCTDATGKDEACPKMCPDATSDFDGLNPVASWNIQTCNYGSYCCRSTTDKGNCCNNSTAPKFTTSFLGALQLSTSTVSVSTSASPTALPTPSTTLDPAALATTTPNSSASTSAPSPVCKKDQSLLVGGAVGGTLGAALLGLIAVILWIHKKEKRQRKLKEHYEAQFEQSWALRKTLAGASDSARDVSTPVEKEAEVSTSDYTYGGVR</sequence>
<feature type="region of interest" description="Disordered" evidence="1">
    <location>
        <begin position="166"/>
        <end position="202"/>
    </location>
</feature>
<feature type="region of interest" description="Disordered" evidence="1">
    <location>
        <begin position="264"/>
        <end position="292"/>
    </location>
</feature>
<keyword evidence="2" id="KW-1133">Transmembrane helix</keyword>
<keyword evidence="2" id="KW-0472">Membrane</keyword>
<feature type="transmembrane region" description="Helical" evidence="2">
    <location>
        <begin position="209"/>
        <end position="233"/>
    </location>
</feature>
<feature type="compositionally biased region" description="Low complexity" evidence="1">
    <location>
        <begin position="166"/>
        <end position="201"/>
    </location>
</feature>
<feature type="signal peptide" evidence="3">
    <location>
        <begin position="1"/>
        <end position="21"/>
    </location>
</feature>
<feature type="chain" id="PRO_5025619284" description="Mid2 domain-containing protein" evidence="3">
    <location>
        <begin position="22"/>
        <end position="292"/>
    </location>
</feature>
<gene>
    <name evidence="4" type="ORF">K505DRAFT_356014</name>
</gene>
<accession>A0A6A6XVN7</accession>
<evidence type="ECO:0000313" key="4">
    <source>
        <dbReference type="EMBL" id="KAF2800105.1"/>
    </source>
</evidence>
<keyword evidence="2" id="KW-0812">Transmembrane</keyword>
<evidence type="ECO:0000256" key="1">
    <source>
        <dbReference type="SAM" id="MobiDB-lite"/>
    </source>
</evidence>
<dbReference type="Proteomes" id="UP000799757">
    <property type="component" value="Unassembled WGS sequence"/>
</dbReference>
<keyword evidence="5" id="KW-1185">Reference proteome</keyword>
<dbReference type="EMBL" id="MU001753">
    <property type="protein sequence ID" value="KAF2800105.1"/>
    <property type="molecule type" value="Genomic_DNA"/>
</dbReference>
<proteinExistence type="predicted"/>
<protein>
    <recommendedName>
        <fullName evidence="6">Mid2 domain-containing protein</fullName>
    </recommendedName>
</protein>
<dbReference type="AlphaFoldDB" id="A0A6A6XVN7"/>